<feature type="domain" description="PAC" evidence="18">
    <location>
        <begin position="113"/>
        <end position="164"/>
    </location>
</feature>
<dbReference type="SMART" id="SM00091">
    <property type="entry name" value="PAS"/>
    <property type="match status" value="2"/>
</dbReference>
<dbReference type="NCBIfam" id="TIGR00229">
    <property type="entry name" value="sensory_box"/>
    <property type="match status" value="2"/>
</dbReference>
<dbReference type="InterPro" id="IPR050482">
    <property type="entry name" value="Sensor_HK_TwoCompSys"/>
</dbReference>
<dbReference type="InterPro" id="IPR035965">
    <property type="entry name" value="PAS-like_dom_sf"/>
</dbReference>
<keyword evidence="20" id="KW-1185">Reference proteome</keyword>
<sequence>MQYEKLTKAELIRILRDRDVAAAKPFLTSNTPHLPCGGSNSSSYHCLLNEFPALVWRSGIDGKCNFFNLNWLAFTGRTLEQELGDGWAEGVHPDDLEKCLSDYLSAFHARRSFDIEYRLRRYDGEYRWIHDVGRLLTVDGQFNGYVGICFDITETKKTDLMLQDKLEEISDLYHNAPCGYHSVDGDGYIVAINDTELSWLGYAREELVGHARLSDIMTPECRNGYVERFQTFKERGWIKDRELDLVCKDGNVITVLLNGSAVYDDNGNFKMCRSTLFDITERKRNERLILSHQEQLKLLADNLFHAEEMERKRISGDLHDMIGQSLILSKIRLKRLSEELEGRSAAALIDEIIKLTDESIQQVRSLIFQISPPLLYEVGLEAAVESLGERFYHEHGLEVNVRTRYASLSLSEGLRVTLYQVLRELLLNVVKHVDARQVSVVFDKSDSLTITVEDDGNGFNVEDVMSANKGSGYGLFNVRQKIERINGSIIIDSSLGRGTRVLLNVPL</sequence>
<keyword evidence="9" id="KW-0479">Metal-binding</keyword>
<gene>
    <name evidence="19" type="ORF">KI809_20315</name>
</gene>
<dbReference type="PROSITE" id="PS50109">
    <property type="entry name" value="HIS_KIN"/>
    <property type="match status" value="1"/>
</dbReference>
<dbReference type="FunFam" id="3.30.450.20:FF:000099">
    <property type="entry name" value="Sensory box sensor histidine kinase"/>
    <property type="match status" value="1"/>
</dbReference>
<dbReference type="Pfam" id="PF13426">
    <property type="entry name" value="PAS_9"/>
    <property type="match status" value="1"/>
</dbReference>
<keyword evidence="13" id="KW-0411">Iron-sulfur</keyword>
<reference evidence="19 20" key="1">
    <citation type="submission" date="2021-05" db="EMBL/GenBank/DDBJ databases">
        <title>The draft genome of Geobacter pelophilus DSM 12255.</title>
        <authorList>
            <person name="Xu Z."/>
            <person name="Masuda Y."/>
            <person name="Itoh H."/>
            <person name="Senoo K."/>
        </authorList>
    </citation>
    <scope>NUCLEOTIDE SEQUENCE [LARGE SCALE GENOMIC DNA]</scope>
    <source>
        <strain evidence="19 20">DSM 12255</strain>
    </source>
</reference>
<feature type="domain" description="PAS" evidence="17">
    <location>
        <begin position="165"/>
        <end position="236"/>
    </location>
</feature>
<accession>A0AAW4L6Q0</accession>
<keyword evidence="6" id="KW-0004">4Fe-4S</keyword>
<feature type="domain" description="Histidine kinase" evidence="16">
    <location>
        <begin position="313"/>
        <end position="507"/>
    </location>
</feature>
<dbReference type="Gene3D" id="3.30.450.20">
    <property type="entry name" value="PAS domain"/>
    <property type="match status" value="2"/>
</dbReference>
<evidence type="ECO:0000313" key="19">
    <source>
        <dbReference type="EMBL" id="MBT0666661.1"/>
    </source>
</evidence>
<evidence type="ECO:0000256" key="13">
    <source>
        <dbReference type="ARBA" id="ARBA00023014"/>
    </source>
</evidence>
<dbReference type="GO" id="GO:0005737">
    <property type="term" value="C:cytoplasm"/>
    <property type="evidence" value="ECO:0007669"/>
    <property type="project" value="UniProtKB-SubCell"/>
</dbReference>
<evidence type="ECO:0000259" key="17">
    <source>
        <dbReference type="PROSITE" id="PS50112"/>
    </source>
</evidence>
<dbReference type="SUPFAM" id="SSF55785">
    <property type="entry name" value="PYP-like sensor domain (PAS domain)"/>
    <property type="match status" value="2"/>
</dbReference>
<dbReference type="Pfam" id="PF02518">
    <property type="entry name" value="HATPase_c"/>
    <property type="match status" value="1"/>
</dbReference>
<evidence type="ECO:0000256" key="11">
    <source>
        <dbReference type="ARBA" id="ARBA00023004"/>
    </source>
</evidence>
<feature type="domain" description="PAC" evidence="18">
    <location>
        <begin position="239"/>
        <end position="291"/>
    </location>
</feature>
<evidence type="ECO:0000256" key="3">
    <source>
        <dbReference type="ARBA" id="ARBA00004496"/>
    </source>
</evidence>
<dbReference type="AlphaFoldDB" id="A0AAW4L6Q0"/>
<dbReference type="SUPFAM" id="SSF55874">
    <property type="entry name" value="ATPase domain of HSP90 chaperone/DNA topoisomerase II/histidine kinase"/>
    <property type="match status" value="1"/>
</dbReference>
<comment type="cofactor">
    <cofactor evidence="2">
        <name>[4Fe-4S] cluster</name>
        <dbReference type="ChEBI" id="CHEBI:49883"/>
    </cofactor>
</comment>
<evidence type="ECO:0000256" key="12">
    <source>
        <dbReference type="ARBA" id="ARBA00023012"/>
    </source>
</evidence>
<evidence type="ECO:0000313" key="20">
    <source>
        <dbReference type="Proteomes" id="UP000811899"/>
    </source>
</evidence>
<dbReference type="Proteomes" id="UP000811899">
    <property type="component" value="Unassembled WGS sequence"/>
</dbReference>
<evidence type="ECO:0000256" key="6">
    <source>
        <dbReference type="ARBA" id="ARBA00022485"/>
    </source>
</evidence>
<organism evidence="19 20">
    <name type="scientific">Geoanaerobacter pelophilus</name>
    <dbReference type="NCBI Taxonomy" id="60036"/>
    <lineage>
        <taxon>Bacteria</taxon>
        <taxon>Pseudomonadati</taxon>
        <taxon>Thermodesulfobacteriota</taxon>
        <taxon>Desulfuromonadia</taxon>
        <taxon>Geobacterales</taxon>
        <taxon>Geobacteraceae</taxon>
        <taxon>Geoanaerobacter</taxon>
    </lineage>
</organism>
<comment type="subcellular location">
    <subcellularLocation>
        <location evidence="3">Cytoplasm</location>
    </subcellularLocation>
</comment>
<dbReference type="GO" id="GO:0046983">
    <property type="term" value="F:protein dimerization activity"/>
    <property type="evidence" value="ECO:0007669"/>
    <property type="project" value="InterPro"/>
</dbReference>
<evidence type="ECO:0000256" key="9">
    <source>
        <dbReference type="ARBA" id="ARBA00022723"/>
    </source>
</evidence>
<evidence type="ECO:0000259" key="18">
    <source>
        <dbReference type="PROSITE" id="PS50113"/>
    </source>
</evidence>
<dbReference type="EC" id="2.7.13.3" evidence="4"/>
<dbReference type="InterPro" id="IPR004358">
    <property type="entry name" value="Sig_transdc_His_kin-like_C"/>
</dbReference>
<dbReference type="EMBL" id="JAHCVJ010000019">
    <property type="protein sequence ID" value="MBT0666661.1"/>
    <property type="molecule type" value="Genomic_DNA"/>
</dbReference>
<evidence type="ECO:0000256" key="8">
    <source>
        <dbReference type="ARBA" id="ARBA00022679"/>
    </source>
</evidence>
<dbReference type="Pfam" id="PF08447">
    <property type="entry name" value="PAS_3"/>
    <property type="match status" value="1"/>
</dbReference>
<keyword evidence="10" id="KW-0418">Kinase</keyword>
<comment type="caution">
    <text evidence="19">The sequence shown here is derived from an EMBL/GenBank/DDBJ whole genome shotgun (WGS) entry which is preliminary data.</text>
</comment>
<comment type="catalytic activity">
    <reaction evidence="1">
        <text>ATP + protein L-histidine = ADP + protein N-phospho-L-histidine.</text>
        <dbReference type="EC" id="2.7.13.3"/>
    </reaction>
</comment>
<dbReference type="SMART" id="SM00086">
    <property type="entry name" value="PAC"/>
    <property type="match status" value="2"/>
</dbReference>
<evidence type="ECO:0000256" key="10">
    <source>
        <dbReference type="ARBA" id="ARBA00022777"/>
    </source>
</evidence>
<dbReference type="InterPro" id="IPR000014">
    <property type="entry name" value="PAS"/>
</dbReference>
<evidence type="ECO:0000256" key="14">
    <source>
        <dbReference type="ARBA" id="ARBA00024827"/>
    </source>
</evidence>
<evidence type="ECO:0000256" key="1">
    <source>
        <dbReference type="ARBA" id="ARBA00000085"/>
    </source>
</evidence>
<keyword evidence="8" id="KW-0808">Transferase</keyword>
<dbReference type="GO" id="GO:0046872">
    <property type="term" value="F:metal ion binding"/>
    <property type="evidence" value="ECO:0007669"/>
    <property type="project" value="UniProtKB-KW"/>
</dbReference>
<protein>
    <recommendedName>
        <fullName evidence="5">Oxygen sensor histidine kinase NreB</fullName>
        <ecNumber evidence="4">2.7.13.3</ecNumber>
    </recommendedName>
    <alternativeName>
        <fullName evidence="15">Nitrogen regulation protein B</fullName>
    </alternativeName>
</protein>
<dbReference type="InterPro" id="IPR036890">
    <property type="entry name" value="HATPase_C_sf"/>
</dbReference>
<dbReference type="InterPro" id="IPR011712">
    <property type="entry name" value="Sig_transdc_His_kin_sub3_dim/P"/>
</dbReference>
<dbReference type="PROSITE" id="PS50112">
    <property type="entry name" value="PAS"/>
    <property type="match status" value="1"/>
</dbReference>
<keyword evidence="12" id="KW-0902">Two-component regulatory system</keyword>
<dbReference type="GO" id="GO:0000155">
    <property type="term" value="F:phosphorelay sensor kinase activity"/>
    <property type="evidence" value="ECO:0007669"/>
    <property type="project" value="InterPro"/>
</dbReference>
<evidence type="ECO:0000256" key="7">
    <source>
        <dbReference type="ARBA" id="ARBA00022490"/>
    </source>
</evidence>
<evidence type="ECO:0000256" key="2">
    <source>
        <dbReference type="ARBA" id="ARBA00001966"/>
    </source>
</evidence>
<dbReference type="PANTHER" id="PTHR24421">
    <property type="entry name" value="NITRATE/NITRITE SENSOR PROTEIN NARX-RELATED"/>
    <property type="match status" value="1"/>
</dbReference>
<dbReference type="SMART" id="SM00387">
    <property type="entry name" value="HATPase_c"/>
    <property type="match status" value="1"/>
</dbReference>
<dbReference type="InterPro" id="IPR001610">
    <property type="entry name" value="PAC"/>
</dbReference>
<dbReference type="InterPro" id="IPR003594">
    <property type="entry name" value="HATPase_dom"/>
</dbReference>
<dbReference type="InterPro" id="IPR005467">
    <property type="entry name" value="His_kinase_dom"/>
</dbReference>
<dbReference type="CDD" id="cd00130">
    <property type="entry name" value="PAS"/>
    <property type="match status" value="2"/>
</dbReference>
<dbReference type="InterPro" id="IPR013655">
    <property type="entry name" value="PAS_fold_3"/>
</dbReference>
<dbReference type="PANTHER" id="PTHR24421:SF58">
    <property type="entry name" value="SIGNAL TRANSDUCTION HISTIDINE-PROTEIN KINASE_PHOSPHATASE UHPB"/>
    <property type="match status" value="1"/>
</dbReference>
<comment type="function">
    <text evidence="14">Member of the two-component regulatory system NreB/NreC involved in the control of dissimilatory nitrate/nitrite reduction in response to oxygen. NreB functions as a direct oxygen sensor histidine kinase which is autophosphorylated, in the absence of oxygen, probably at the conserved histidine residue, and transfers its phosphate group probably to a conserved aspartate residue of NreC. NreB/NreC activates the expression of the nitrate (narGHJI) and nitrite (nir) reductase operons, as well as the putative nitrate transporter gene narT.</text>
</comment>
<dbReference type="GO" id="GO:0016020">
    <property type="term" value="C:membrane"/>
    <property type="evidence" value="ECO:0007669"/>
    <property type="project" value="InterPro"/>
</dbReference>
<keyword evidence="11" id="KW-0408">Iron</keyword>
<dbReference type="RefSeq" id="WP_214173427.1">
    <property type="nucleotide sequence ID" value="NZ_JAHCVJ010000019.1"/>
</dbReference>
<evidence type="ECO:0000256" key="15">
    <source>
        <dbReference type="ARBA" id="ARBA00030800"/>
    </source>
</evidence>
<dbReference type="PRINTS" id="PR00344">
    <property type="entry name" value="BCTRLSENSOR"/>
</dbReference>
<dbReference type="Pfam" id="PF07730">
    <property type="entry name" value="HisKA_3"/>
    <property type="match status" value="1"/>
</dbReference>
<dbReference type="InterPro" id="IPR000700">
    <property type="entry name" value="PAS-assoc_C"/>
</dbReference>
<dbReference type="CDD" id="cd16917">
    <property type="entry name" value="HATPase_UhpB-NarQ-NarX-like"/>
    <property type="match status" value="1"/>
</dbReference>
<evidence type="ECO:0000259" key="16">
    <source>
        <dbReference type="PROSITE" id="PS50109"/>
    </source>
</evidence>
<evidence type="ECO:0000256" key="5">
    <source>
        <dbReference type="ARBA" id="ARBA00017322"/>
    </source>
</evidence>
<proteinExistence type="predicted"/>
<dbReference type="GO" id="GO:0051539">
    <property type="term" value="F:4 iron, 4 sulfur cluster binding"/>
    <property type="evidence" value="ECO:0007669"/>
    <property type="project" value="UniProtKB-KW"/>
</dbReference>
<name>A0AAW4L6Q0_9BACT</name>
<dbReference type="Gene3D" id="3.30.565.10">
    <property type="entry name" value="Histidine kinase-like ATPase, C-terminal domain"/>
    <property type="match status" value="1"/>
</dbReference>
<dbReference type="PROSITE" id="PS50113">
    <property type="entry name" value="PAC"/>
    <property type="match status" value="2"/>
</dbReference>
<keyword evidence="7" id="KW-0963">Cytoplasm</keyword>
<evidence type="ECO:0000256" key="4">
    <source>
        <dbReference type="ARBA" id="ARBA00012438"/>
    </source>
</evidence>
<dbReference type="Gene3D" id="1.20.5.1930">
    <property type="match status" value="1"/>
</dbReference>